<dbReference type="Gene3D" id="3.40.50.1460">
    <property type="match status" value="1"/>
</dbReference>
<name>A0AAE0DJ12_9LECA</name>
<protein>
    <submittedName>
        <fullName evidence="1">Uncharacterized protein</fullName>
    </submittedName>
</protein>
<comment type="caution">
    <text evidence="1">The sequence shown here is derived from an EMBL/GenBank/DDBJ whole genome shotgun (WGS) entry which is preliminary data.</text>
</comment>
<evidence type="ECO:0000313" key="2">
    <source>
        <dbReference type="Proteomes" id="UP001276659"/>
    </source>
</evidence>
<accession>A0AAE0DJ12</accession>
<keyword evidence="2" id="KW-1185">Reference proteome</keyword>
<dbReference type="AlphaFoldDB" id="A0AAE0DJ12"/>
<dbReference type="EMBL" id="JASNWA010000008">
    <property type="protein sequence ID" value="KAK3171489.1"/>
    <property type="molecule type" value="Genomic_DNA"/>
</dbReference>
<dbReference type="Proteomes" id="UP001276659">
    <property type="component" value="Unassembled WGS sequence"/>
</dbReference>
<proteinExistence type="predicted"/>
<organism evidence="1 2">
    <name type="scientific">Lepraria neglecta</name>
    <dbReference type="NCBI Taxonomy" id="209136"/>
    <lineage>
        <taxon>Eukaryota</taxon>
        <taxon>Fungi</taxon>
        <taxon>Dikarya</taxon>
        <taxon>Ascomycota</taxon>
        <taxon>Pezizomycotina</taxon>
        <taxon>Lecanoromycetes</taxon>
        <taxon>OSLEUM clade</taxon>
        <taxon>Lecanoromycetidae</taxon>
        <taxon>Lecanorales</taxon>
        <taxon>Lecanorineae</taxon>
        <taxon>Stereocaulaceae</taxon>
        <taxon>Lepraria</taxon>
    </lineage>
</organism>
<sequence>MSSIGKAQAGMPASSGKTREPRTKFLVVCGASVADDSWFFGNFLGFCRVFMSFNVDGEFWNTFPVKEYFDTGVHASLKFGKKSGKNETAYELYTKWEFEHRQQFWKQFPVVTGHHTGLAGQTDQGQGLISNILAHIDKMSKELIARDIFNIILMGHGDPLGVSLGGQKLHAEMLATALDHFQPGVQVNVVVQSCMSGSFINRIKAHNQPKRCVHTSAQATAKSYTDAISGSGRFRNSKFSGTFVRSLGFAYDEQTKQPKPWSLKYHIDHVLQEGKTLPINEPQAHIDLDLLSRFMDILITDFVDYSFTSGTQTARRIITPSNPAITPPRAQPVAPLSDDHLTPIIETVRSELSFINDELPEPDDARLCQAFHESQYFLTSRGQRLIDEDAVKYSNFVRRQLEALRWRFRVQEPFYHAMEALVNKDLLSIKEIRKGPLKFRMTEGTAGITTVLRSFSVMQACLDDSSNDLQGLFPAPVMWFAALIQRACTDIQGIMSFLLTTKILGELDQDYFESIADYCHEFSVSVDEESIPSEEARKPHLPAYAFWLPQDFRSGREFAISWERRYSNAKRIYEGCFGEGSWGDDSEIKESILPMRDPHEEGECIGTEYEVRFI</sequence>
<gene>
    <name evidence="1" type="ORF">OEA41_003573</name>
</gene>
<reference evidence="1" key="1">
    <citation type="submission" date="2022-11" db="EMBL/GenBank/DDBJ databases">
        <title>Chromosomal genome sequence assembly and mating type (MAT) locus characterization of the leprose asexual lichenized fungus Lepraria neglecta (Nyl.) Erichsen.</title>
        <authorList>
            <person name="Allen J.L."/>
            <person name="Pfeffer B."/>
        </authorList>
    </citation>
    <scope>NUCLEOTIDE SEQUENCE</scope>
    <source>
        <strain evidence="1">Allen 5258</strain>
    </source>
</reference>
<evidence type="ECO:0000313" key="1">
    <source>
        <dbReference type="EMBL" id="KAK3171489.1"/>
    </source>
</evidence>